<sequence length="76" mass="8637">LPARIRSKKGKREDATEKEEDFTGNKELCSDPPGDEGYQQEGGRLKTHSKSQMVWTERKGAMAKELRIGEMETLLK</sequence>
<accession>A0ABS8S8G3</accession>
<name>A0ABS8S8G3_DATST</name>
<evidence type="ECO:0000313" key="2">
    <source>
        <dbReference type="EMBL" id="MCD7455113.1"/>
    </source>
</evidence>
<proteinExistence type="predicted"/>
<dbReference type="Proteomes" id="UP000823775">
    <property type="component" value="Unassembled WGS sequence"/>
</dbReference>
<gene>
    <name evidence="2" type="ORF">HAX54_027017</name>
</gene>
<feature type="compositionally biased region" description="Basic residues" evidence="1">
    <location>
        <begin position="1"/>
        <end position="10"/>
    </location>
</feature>
<organism evidence="2 3">
    <name type="scientific">Datura stramonium</name>
    <name type="common">Jimsonweed</name>
    <name type="synonym">Common thornapple</name>
    <dbReference type="NCBI Taxonomy" id="4076"/>
    <lineage>
        <taxon>Eukaryota</taxon>
        <taxon>Viridiplantae</taxon>
        <taxon>Streptophyta</taxon>
        <taxon>Embryophyta</taxon>
        <taxon>Tracheophyta</taxon>
        <taxon>Spermatophyta</taxon>
        <taxon>Magnoliopsida</taxon>
        <taxon>eudicotyledons</taxon>
        <taxon>Gunneridae</taxon>
        <taxon>Pentapetalae</taxon>
        <taxon>asterids</taxon>
        <taxon>lamiids</taxon>
        <taxon>Solanales</taxon>
        <taxon>Solanaceae</taxon>
        <taxon>Solanoideae</taxon>
        <taxon>Datureae</taxon>
        <taxon>Datura</taxon>
    </lineage>
</organism>
<comment type="caution">
    <text evidence="2">The sequence shown here is derived from an EMBL/GenBank/DDBJ whole genome shotgun (WGS) entry which is preliminary data.</text>
</comment>
<evidence type="ECO:0000256" key="1">
    <source>
        <dbReference type="SAM" id="MobiDB-lite"/>
    </source>
</evidence>
<reference evidence="2 3" key="1">
    <citation type="journal article" date="2021" name="BMC Genomics">
        <title>Datura genome reveals duplications of psychoactive alkaloid biosynthetic genes and high mutation rate following tissue culture.</title>
        <authorList>
            <person name="Rajewski A."/>
            <person name="Carter-House D."/>
            <person name="Stajich J."/>
            <person name="Litt A."/>
        </authorList>
    </citation>
    <scope>NUCLEOTIDE SEQUENCE [LARGE SCALE GENOMIC DNA]</scope>
    <source>
        <strain evidence="2">AR-01</strain>
    </source>
</reference>
<feature type="non-terminal residue" evidence="2">
    <location>
        <position position="1"/>
    </location>
</feature>
<protein>
    <submittedName>
        <fullName evidence="2">Uncharacterized protein</fullName>
    </submittedName>
</protein>
<evidence type="ECO:0000313" key="3">
    <source>
        <dbReference type="Proteomes" id="UP000823775"/>
    </source>
</evidence>
<keyword evidence="3" id="KW-1185">Reference proteome</keyword>
<dbReference type="EMBL" id="JACEIK010000328">
    <property type="protein sequence ID" value="MCD7455113.1"/>
    <property type="molecule type" value="Genomic_DNA"/>
</dbReference>
<feature type="region of interest" description="Disordered" evidence="1">
    <location>
        <begin position="1"/>
        <end position="52"/>
    </location>
</feature>